<gene>
    <name evidence="10" type="ORF">L9F63_019244</name>
</gene>
<dbReference type="InterPro" id="IPR011106">
    <property type="entry name" value="MANSC_N"/>
</dbReference>
<dbReference type="Pfam" id="PF07502">
    <property type="entry name" value="MANEC"/>
    <property type="match status" value="1"/>
</dbReference>
<dbReference type="Gene3D" id="3.50.4.10">
    <property type="entry name" value="Hepatocyte Growth Factor"/>
    <property type="match status" value="1"/>
</dbReference>
<keyword evidence="4" id="KW-1133">Transmembrane helix</keyword>
<evidence type="ECO:0000259" key="9">
    <source>
        <dbReference type="PROSITE" id="PS50986"/>
    </source>
</evidence>
<keyword evidence="11" id="KW-1185">Reference proteome</keyword>
<organism evidence="10 11">
    <name type="scientific">Diploptera punctata</name>
    <name type="common">Pacific beetle cockroach</name>
    <dbReference type="NCBI Taxonomy" id="6984"/>
    <lineage>
        <taxon>Eukaryota</taxon>
        <taxon>Metazoa</taxon>
        <taxon>Ecdysozoa</taxon>
        <taxon>Arthropoda</taxon>
        <taxon>Hexapoda</taxon>
        <taxon>Insecta</taxon>
        <taxon>Pterygota</taxon>
        <taxon>Neoptera</taxon>
        <taxon>Polyneoptera</taxon>
        <taxon>Dictyoptera</taxon>
        <taxon>Blattodea</taxon>
        <taxon>Blaberoidea</taxon>
        <taxon>Blaberidae</taxon>
        <taxon>Diplopterinae</taxon>
        <taxon>Diploptera</taxon>
    </lineage>
</organism>
<dbReference type="AlphaFoldDB" id="A0AAD7ZV53"/>
<accession>A0AAD7ZV53</accession>
<name>A0AAD7ZV53_DIPPU</name>
<protein>
    <recommendedName>
        <fullName evidence="12">MANSC domain-containing protein</fullName>
    </recommendedName>
</protein>
<dbReference type="InterPro" id="IPR013980">
    <property type="entry name" value="MANSC_dom"/>
</dbReference>
<proteinExistence type="predicted"/>
<reference evidence="10" key="2">
    <citation type="submission" date="2023-05" db="EMBL/GenBank/DDBJ databases">
        <authorList>
            <person name="Fouks B."/>
        </authorList>
    </citation>
    <scope>NUCLEOTIDE SEQUENCE</scope>
    <source>
        <strain evidence="10">Stay&amp;Tobe</strain>
        <tissue evidence="10">Testes</tissue>
    </source>
</reference>
<keyword evidence="3 7" id="KW-0732">Signal</keyword>
<keyword evidence="6" id="KW-0325">Glycoprotein</keyword>
<evidence type="ECO:0000256" key="3">
    <source>
        <dbReference type="ARBA" id="ARBA00022729"/>
    </source>
</evidence>
<evidence type="ECO:0000256" key="2">
    <source>
        <dbReference type="ARBA" id="ARBA00022692"/>
    </source>
</evidence>
<evidence type="ECO:0000313" key="10">
    <source>
        <dbReference type="EMBL" id="KAJ9587220.1"/>
    </source>
</evidence>
<evidence type="ECO:0000256" key="4">
    <source>
        <dbReference type="ARBA" id="ARBA00022989"/>
    </source>
</evidence>
<evidence type="ECO:0008006" key="12">
    <source>
        <dbReference type="Google" id="ProtNLM"/>
    </source>
</evidence>
<feature type="signal peptide" evidence="7">
    <location>
        <begin position="1"/>
        <end position="17"/>
    </location>
</feature>
<evidence type="ECO:0000256" key="7">
    <source>
        <dbReference type="SAM" id="SignalP"/>
    </source>
</evidence>
<dbReference type="PROSITE" id="PS50986">
    <property type="entry name" value="MANSC"/>
    <property type="match status" value="1"/>
</dbReference>
<dbReference type="Proteomes" id="UP001233999">
    <property type="component" value="Unassembled WGS sequence"/>
</dbReference>
<evidence type="ECO:0000256" key="1">
    <source>
        <dbReference type="ARBA" id="ARBA00004479"/>
    </source>
</evidence>
<feature type="chain" id="PRO_5042205424" description="MANSC domain-containing protein" evidence="7">
    <location>
        <begin position="18"/>
        <end position="297"/>
    </location>
</feature>
<dbReference type="GO" id="GO:0016020">
    <property type="term" value="C:membrane"/>
    <property type="evidence" value="ECO:0007669"/>
    <property type="project" value="UniProtKB-SubCell"/>
</dbReference>
<reference evidence="10" key="1">
    <citation type="journal article" date="2023" name="IScience">
        <title>Live-bearing cockroach genome reveals convergent evolutionary mechanisms linked to viviparity in insects and beyond.</title>
        <authorList>
            <person name="Fouks B."/>
            <person name="Harrison M.C."/>
            <person name="Mikhailova A.A."/>
            <person name="Marchal E."/>
            <person name="English S."/>
            <person name="Carruthers M."/>
            <person name="Jennings E.C."/>
            <person name="Chiamaka E.L."/>
            <person name="Frigard R.A."/>
            <person name="Pippel M."/>
            <person name="Attardo G.M."/>
            <person name="Benoit J.B."/>
            <person name="Bornberg-Bauer E."/>
            <person name="Tobe S.S."/>
        </authorList>
    </citation>
    <scope>NUCLEOTIDE SEQUENCE</scope>
    <source>
        <strain evidence="10">Stay&amp;Tobe</strain>
    </source>
</reference>
<dbReference type="PROSITE" id="PS50948">
    <property type="entry name" value="PAN"/>
    <property type="match status" value="1"/>
</dbReference>
<dbReference type="PANTHER" id="PTHR46876">
    <property type="entry name" value="LOW-DENSITY LIPOPROTEIN RECEPTOR-RELATED PROTEIN 11"/>
    <property type="match status" value="1"/>
</dbReference>
<evidence type="ECO:0000313" key="11">
    <source>
        <dbReference type="Proteomes" id="UP001233999"/>
    </source>
</evidence>
<dbReference type="SMART" id="SM00765">
    <property type="entry name" value="MANEC"/>
    <property type="match status" value="1"/>
</dbReference>
<feature type="domain" description="MANSC" evidence="9">
    <location>
        <begin position="135"/>
        <end position="212"/>
    </location>
</feature>
<sequence length="297" mass="34182">SYTINLLLWSLLNFLSCFQICIRNFSITHDISRGTHLRLRPANNTTIKFLFSAYTENMIEVFKILTITRKLVYADKFTSSKYRLFLLCTLIFTSNSFANMSKTMCEDVMNPKEESKVIAKRYDIDFQTCVENFDIHKDKIIRTQDSRAMGAKYINEIDVSSREDCLRLCCETSTCDVFVFEEKNPGSCYLFHCGTPDDFKCKFTKHHNYTSAVLALNSHMTELENQIKLTKHEEELTRLRKPEIMAEQSTPPSFAATSVVPPGPPPKERVPLVAASSNSSTGKFRKRLNLRLMFLKV</sequence>
<evidence type="ECO:0000259" key="8">
    <source>
        <dbReference type="PROSITE" id="PS50948"/>
    </source>
</evidence>
<keyword evidence="2" id="KW-0812">Transmembrane</keyword>
<keyword evidence="5" id="KW-0472">Membrane</keyword>
<dbReference type="InterPro" id="IPR003609">
    <property type="entry name" value="Pan_app"/>
</dbReference>
<dbReference type="PANTHER" id="PTHR46876:SF1">
    <property type="entry name" value="LOW-DENSITY LIPOPROTEIN RECEPTOR-RELATED PROTEIN 11"/>
    <property type="match status" value="1"/>
</dbReference>
<feature type="domain" description="Apple" evidence="8">
    <location>
        <begin position="129"/>
        <end position="214"/>
    </location>
</feature>
<comment type="caution">
    <text evidence="10">The sequence shown here is derived from an EMBL/GenBank/DDBJ whole genome shotgun (WGS) entry which is preliminary data.</text>
</comment>
<feature type="non-terminal residue" evidence="10">
    <location>
        <position position="1"/>
    </location>
</feature>
<evidence type="ECO:0000256" key="6">
    <source>
        <dbReference type="ARBA" id="ARBA00023180"/>
    </source>
</evidence>
<evidence type="ECO:0000256" key="5">
    <source>
        <dbReference type="ARBA" id="ARBA00023136"/>
    </source>
</evidence>
<dbReference type="EMBL" id="JASPKZ010006466">
    <property type="protein sequence ID" value="KAJ9587220.1"/>
    <property type="molecule type" value="Genomic_DNA"/>
</dbReference>
<comment type="subcellular location">
    <subcellularLocation>
        <location evidence="1">Membrane</location>
        <topology evidence="1">Single-pass type I membrane protein</topology>
    </subcellularLocation>
</comment>